<evidence type="ECO:0000256" key="1">
    <source>
        <dbReference type="ARBA" id="ARBA00004418"/>
    </source>
</evidence>
<proteinExistence type="inferred from homology"/>
<dbReference type="PANTHER" id="PTHR30024:SF47">
    <property type="entry name" value="TAURINE-BINDING PERIPLASMIC PROTEIN"/>
    <property type="match status" value="1"/>
</dbReference>
<dbReference type="RefSeq" id="WP_111165594.1">
    <property type="nucleotide sequence ID" value="NZ_POUA01000014.1"/>
</dbReference>
<comment type="similarity">
    <text evidence="2">Belongs to the bacterial solute-binding protein SsuA/TauA family.</text>
</comment>
<dbReference type="InterPro" id="IPR001638">
    <property type="entry name" value="Solute-binding_3/MltF_N"/>
</dbReference>
<name>A0A2W2J1L6_9ACTN</name>
<evidence type="ECO:0000313" key="6">
    <source>
        <dbReference type="EMBL" id="PZG55484.1"/>
    </source>
</evidence>
<dbReference type="Pfam" id="PF13379">
    <property type="entry name" value="NMT1_2"/>
    <property type="match status" value="1"/>
</dbReference>
<dbReference type="EMBL" id="POUA01000014">
    <property type="protein sequence ID" value="PZG55484.1"/>
    <property type="molecule type" value="Genomic_DNA"/>
</dbReference>
<reference evidence="6 7" key="1">
    <citation type="submission" date="2018-01" db="EMBL/GenBank/DDBJ databases">
        <title>Draft genome sequence of Sphaerisporangium sp. 7K107.</title>
        <authorList>
            <person name="Sahin N."/>
            <person name="Saygin H."/>
            <person name="Ay H."/>
        </authorList>
    </citation>
    <scope>NUCLEOTIDE SEQUENCE [LARGE SCALE GENOMIC DNA]</scope>
    <source>
        <strain evidence="6 7">7K107</strain>
    </source>
</reference>
<comment type="caution">
    <text evidence="6">The sequence shown here is derived from an EMBL/GenBank/DDBJ whole genome shotgun (WGS) entry which is preliminary data.</text>
</comment>
<evidence type="ECO:0000256" key="3">
    <source>
        <dbReference type="ARBA" id="ARBA00022729"/>
    </source>
</evidence>
<evidence type="ECO:0000259" key="5">
    <source>
        <dbReference type="SMART" id="SM00062"/>
    </source>
</evidence>
<protein>
    <recommendedName>
        <fullName evidence="5">Solute-binding protein family 3/N-terminal domain-containing protein</fullName>
    </recommendedName>
</protein>
<sequence length="325" mass="33858">MKLRTSLTVLIAFALTAACSSGGGDTSARPTSGSGLEKTEITVGTMPVVDVAPLQLAVRDGLFGQEGLQVKLQPLAGGAEAIPKLKSGALDVSFGNYVSFFSASAKNVLDLKVVADGFQSAPKTHVIMVPKDSPIASPADLAGKTIAVNTRRNVGTMLVRVAADAHGVKLDEDDNFVEFPFPEMEAVLKGKKVDAALVVEPFGTLLSQSIGAKMIWDTAQGPTADFPIAGYATTGGFAKENPKTLAAFQRAMVKAQAAAADRAKVVEIIPKYTSIQSGVAGSLAIGGFPTSLNATRLQRVADSMREYGLLAEDLNVSDLLFSASR</sequence>
<feature type="chain" id="PRO_5038578046" description="Solute-binding protein family 3/N-terminal domain-containing protein" evidence="4">
    <location>
        <begin position="18"/>
        <end position="325"/>
    </location>
</feature>
<organism evidence="6 7">
    <name type="scientific">Spongiactinospora gelatinilytica</name>
    <dbReference type="NCBI Taxonomy" id="2666298"/>
    <lineage>
        <taxon>Bacteria</taxon>
        <taxon>Bacillati</taxon>
        <taxon>Actinomycetota</taxon>
        <taxon>Actinomycetes</taxon>
        <taxon>Streptosporangiales</taxon>
        <taxon>Streptosporangiaceae</taxon>
        <taxon>Spongiactinospora</taxon>
    </lineage>
</organism>
<feature type="domain" description="Solute-binding protein family 3/N-terminal" evidence="5">
    <location>
        <begin position="40"/>
        <end position="261"/>
    </location>
</feature>
<dbReference type="PANTHER" id="PTHR30024">
    <property type="entry name" value="ALIPHATIC SULFONATES-BINDING PROTEIN-RELATED"/>
    <property type="match status" value="1"/>
</dbReference>
<dbReference type="PROSITE" id="PS51257">
    <property type="entry name" value="PROKAR_LIPOPROTEIN"/>
    <property type="match status" value="1"/>
</dbReference>
<dbReference type="GO" id="GO:0042597">
    <property type="term" value="C:periplasmic space"/>
    <property type="evidence" value="ECO:0007669"/>
    <property type="project" value="UniProtKB-SubCell"/>
</dbReference>
<dbReference type="Gene3D" id="3.40.190.10">
    <property type="entry name" value="Periplasmic binding protein-like II"/>
    <property type="match status" value="2"/>
</dbReference>
<dbReference type="AlphaFoldDB" id="A0A2W2J1L6"/>
<comment type="subcellular location">
    <subcellularLocation>
        <location evidence="1">Periplasm</location>
    </subcellularLocation>
</comment>
<dbReference type="Proteomes" id="UP000248544">
    <property type="component" value="Unassembled WGS sequence"/>
</dbReference>
<keyword evidence="3 4" id="KW-0732">Signal</keyword>
<evidence type="ECO:0000256" key="2">
    <source>
        <dbReference type="ARBA" id="ARBA00010742"/>
    </source>
</evidence>
<keyword evidence="7" id="KW-1185">Reference proteome</keyword>
<evidence type="ECO:0000313" key="7">
    <source>
        <dbReference type="Proteomes" id="UP000248544"/>
    </source>
</evidence>
<evidence type="ECO:0000256" key="4">
    <source>
        <dbReference type="SAM" id="SignalP"/>
    </source>
</evidence>
<gene>
    <name evidence="6" type="ORF">C1I98_03435</name>
</gene>
<accession>A0A2W2J1L6</accession>
<feature type="signal peptide" evidence="4">
    <location>
        <begin position="1"/>
        <end position="17"/>
    </location>
</feature>
<dbReference type="SUPFAM" id="SSF53850">
    <property type="entry name" value="Periplasmic binding protein-like II"/>
    <property type="match status" value="1"/>
</dbReference>
<dbReference type="SMART" id="SM00062">
    <property type="entry name" value="PBPb"/>
    <property type="match status" value="1"/>
</dbReference>